<proteinExistence type="predicted"/>
<dbReference type="RefSeq" id="WP_165107807.1">
    <property type="nucleotide sequence ID" value="NZ_JAAKYA010000064.1"/>
</dbReference>
<dbReference type="InterPro" id="IPR044060">
    <property type="entry name" value="Bacterial_rp_domain"/>
</dbReference>
<evidence type="ECO:0000256" key="1">
    <source>
        <dbReference type="ARBA" id="ARBA00022729"/>
    </source>
</evidence>
<sequence length="755" mass="82170">MKQLTRPGNPPEEFIHQVPVHSSHASRRKPLLSWFAALLLATSFAELSARASSCVPAPLGLVAWWRAEGDVANATGLHTVSEAQNVAYAPGKVGQAWLFTASNQRIALSAQRLQVGRDPGLTVEAWIRPTSTNTNQYLIYSYEPWANAGPGLFVELLSGGGVRANIAQRMRISREYYVIPGLVQTGPGLVEPDAWTHVAVTYDLASATARIYVNGSLQAEALVPPAGIPRWDTRFITYQPLSLSGDTYRGLVDEISFYNRALTPEEIQALVTSDSAGKCLAEPAWILLPRDTIMLVTGTNVWEARAIGAEPIEYQWFRDGQPLADATSPLLTLGPFSQAGIYTYQVVASNALGARTSAPVRVDARWLIAQEAIYDPLTTGYFPWALIEGTNIVSDREVALFLFSGFPNGQIFYTLNGTTPDFRGLPYPPAGGLIVLNRSAWLRAAVCSSDLTMRWEMPPIRIVIPQRLNLEINNPGGGQVTVDPPGVSFLRGTEVTVRAVPDPGWTFLGWLGDVTGTKPELRLLMDRPRRIRPVFATGLRLSVVGEGSIQTDPSLDLYPFGQPVRLTAVPAPGQRFALWGGNAGGTINPVIIVPTTPEPTVTALFAPLESNQVTVTVILEGQGQVIANPSNSIVPINTVVTLRAVPEPGWTFIGWAGDVTGTDPVIQVPAETSKVVRARFRRLPELVTGPGSREAAGLRLELRGMPGRSVTVETSEDLLQWTPWMEVTPALDRVTLLDTNALRLPHRFYRARLQP</sequence>
<dbReference type="InterPro" id="IPR013320">
    <property type="entry name" value="ConA-like_dom_sf"/>
</dbReference>
<keyword evidence="1" id="KW-0732">Signal</keyword>
<dbReference type="InterPro" id="IPR006558">
    <property type="entry name" value="LamG-like"/>
</dbReference>
<keyword evidence="5" id="KW-1185">Reference proteome</keyword>
<dbReference type="InterPro" id="IPR013783">
    <property type="entry name" value="Ig-like_fold"/>
</dbReference>
<dbReference type="EMBL" id="JAAKYA010000064">
    <property type="protein sequence ID" value="NGO39655.1"/>
    <property type="molecule type" value="Genomic_DNA"/>
</dbReference>
<reference evidence="4 5" key="1">
    <citation type="submission" date="2020-02" db="EMBL/GenBank/DDBJ databases">
        <title>Draft genome sequence of Limisphaera ngatamarikiensis NGM72.4T, a thermophilic Verrucomicrobia grouped in subdivision 3.</title>
        <authorList>
            <person name="Carere C.R."/>
            <person name="Steen J."/>
            <person name="Hugenholtz P."/>
            <person name="Stott M.B."/>
        </authorList>
    </citation>
    <scope>NUCLEOTIDE SEQUENCE [LARGE SCALE GENOMIC DNA]</scope>
    <source>
        <strain evidence="4 5">NGM72.4</strain>
    </source>
</reference>
<dbReference type="Gene3D" id="2.60.120.200">
    <property type="match status" value="1"/>
</dbReference>
<dbReference type="Gene3D" id="2.60.40.10">
    <property type="entry name" value="Immunoglobulins"/>
    <property type="match status" value="1"/>
</dbReference>
<feature type="domain" description="LamG-like jellyroll fold" evidence="3">
    <location>
        <begin position="119"/>
        <end position="265"/>
    </location>
</feature>
<dbReference type="Pfam" id="PF13385">
    <property type="entry name" value="Laminin_G_3"/>
    <property type="match status" value="1"/>
</dbReference>
<accession>A0A6M1RSP9</accession>
<dbReference type="SUPFAM" id="SSF49899">
    <property type="entry name" value="Concanavalin A-like lectins/glucanases"/>
    <property type="match status" value="1"/>
</dbReference>
<evidence type="ECO:0000256" key="2">
    <source>
        <dbReference type="ARBA" id="ARBA00023157"/>
    </source>
</evidence>
<comment type="caution">
    <text evidence="4">The sequence shown here is derived from an EMBL/GenBank/DDBJ whole genome shotgun (WGS) entry which is preliminary data.</text>
</comment>
<evidence type="ECO:0000259" key="3">
    <source>
        <dbReference type="SMART" id="SM00560"/>
    </source>
</evidence>
<dbReference type="InterPro" id="IPR036179">
    <property type="entry name" value="Ig-like_dom_sf"/>
</dbReference>
<evidence type="ECO:0000313" key="5">
    <source>
        <dbReference type="Proteomes" id="UP000477311"/>
    </source>
</evidence>
<gene>
    <name evidence="4" type="ORF">G4L39_09645</name>
</gene>
<keyword evidence="2" id="KW-1015">Disulfide bond</keyword>
<protein>
    <recommendedName>
        <fullName evidence="3">LamG-like jellyroll fold domain-containing protein</fullName>
    </recommendedName>
</protein>
<dbReference type="AlphaFoldDB" id="A0A6M1RSP9"/>
<dbReference type="SMART" id="SM00560">
    <property type="entry name" value="LamGL"/>
    <property type="match status" value="1"/>
</dbReference>
<dbReference type="Proteomes" id="UP000477311">
    <property type="component" value="Unassembled WGS sequence"/>
</dbReference>
<dbReference type="Pfam" id="PF18998">
    <property type="entry name" value="Flg_new_2"/>
    <property type="match status" value="3"/>
</dbReference>
<organism evidence="4 5">
    <name type="scientific">Limisphaera ngatamarikiensis</name>
    <dbReference type="NCBI Taxonomy" id="1324935"/>
    <lineage>
        <taxon>Bacteria</taxon>
        <taxon>Pseudomonadati</taxon>
        <taxon>Verrucomicrobiota</taxon>
        <taxon>Verrucomicrobiia</taxon>
        <taxon>Limisphaerales</taxon>
        <taxon>Limisphaeraceae</taxon>
        <taxon>Limisphaera</taxon>
    </lineage>
</organism>
<name>A0A6M1RSP9_9BACT</name>
<dbReference type="SUPFAM" id="SSF48726">
    <property type="entry name" value="Immunoglobulin"/>
    <property type="match status" value="1"/>
</dbReference>
<evidence type="ECO:0000313" key="4">
    <source>
        <dbReference type="EMBL" id="NGO39655.1"/>
    </source>
</evidence>